<sequence>MPDPRLSQPQCVTLTDLPYELIAMIAVQVDHYTALSLARVAPQLTLGAQHGIWRSLDLSVSPYYGQRPSYRPRAVPMLTMALHLAEEAKGREDIRRAALKRKAEAMARGVAAGRERMVQRIKVVSGTAGSDGALELLRLTAAYLTALEIIAPFDPEVYSCEDPIQVRMIHHPLAFPSLRHIQLGRGAIKSSVIISLVCGLAPSLESLSVSIDSALARSWEPSTSSSNLTPRINRQLRRLHIESVGASHPNEADQSDAVRSILDLLRHSPSVRQLYTNYAGPRLAVDRLVVAISDLEDLQTLLWDVEADFATYYLAIPPVPAVSTSVSFAKLRRLLLRSSTGDPLKMAHFPNLPVLETLFLVPIRTTEVYLPWLLPYSPREDVQARSHLIPPHIAAGTRSSPQLRYIHTLPDSSLAPDLEEEDVFDRLDGVERKADMNGVISSLWHGSTELVRLRLLRSAHPASAGAGGELPVQKNRDAETAAEAELAETDEGETEMNEEAEEEDEGETEKWRELTNVDDKCISPAALRRMRQAEGASVEEWDKRGVQVSHEAWTSVIRMG</sequence>
<dbReference type="GeneID" id="77729602"/>
<reference evidence="2" key="1">
    <citation type="journal article" date="2022" name="G3 (Bethesda)">
        <title>High quality genome of the basidiomycete yeast Dioszegia hungarica PDD-24b-2 isolated from cloud water.</title>
        <authorList>
            <person name="Jarrige D."/>
            <person name="Haridas S."/>
            <person name="Bleykasten-Grosshans C."/>
            <person name="Joly M."/>
            <person name="Nadalig T."/>
            <person name="Sancelme M."/>
            <person name="Vuilleumier S."/>
            <person name="Grigoriev I.V."/>
            <person name="Amato P."/>
            <person name="Bringel F."/>
        </authorList>
    </citation>
    <scope>NUCLEOTIDE SEQUENCE</scope>
    <source>
        <strain evidence="2">PDD-24b-2</strain>
    </source>
</reference>
<evidence type="ECO:0008006" key="4">
    <source>
        <dbReference type="Google" id="ProtNLM"/>
    </source>
</evidence>
<protein>
    <recommendedName>
        <fullName evidence="4">F-box domain-containing protein</fullName>
    </recommendedName>
</protein>
<gene>
    <name evidence="2" type="ORF">MKK02DRAFT_39013</name>
</gene>
<dbReference type="Proteomes" id="UP001164286">
    <property type="component" value="Unassembled WGS sequence"/>
</dbReference>
<dbReference type="RefSeq" id="XP_052944113.1">
    <property type="nucleotide sequence ID" value="XM_053090397.1"/>
</dbReference>
<organism evidence="2 3">
    <name type="scientific">Dioszegia hungarica</name>
    <dbReference type="NCBI Taxonomy" id="4972"/>
    <lineage>
        <taxon>Eukaryota</taxon>
        <taxon>Fungi</taxon>
        <taxon>Dikarya</taxon>
        <taxon>Basidiomycota</taxon>
        <taxon>Agaricomycotina</taxon>
        <taxon>Tremellomycetes</taxon>
        <taxon>Tremellales</taxon>
        <taxon>Bulleribasidiaceae</taxon>
        <taxon>Dioszegia</taxon>
    </lineage>
</organism>
<comment type="caution">
    <text evidence="2">The sequence shown here is derived from an EMBL/GenBank/DDBJ whole genome shotgun (WGS) entry which is preliminary data.</text>
</comment>
<evidence type="ECO:0000313" key="3">
    <source>
        <dbReference type="Proteomes" id="UP001164286"/>
    </source>
</evidence>
<evidence type="ECO:0000313" key="2">
    <source>
        <dbReference type="EMBL" id="KAI9634336.1"/>
    </source>
</evidence>
<dbReference type="AlphaFoldDB" id="A0AA38LUT3"/>
<accession>A0AA38LUT3</accession>
<dbReference type="EMBL" id="JAKWFO010000008">
    <property type="protein sequence ID" value="KAI9634336.1"/>
    <property type="molecule type" value="Genomic_DNA"/>
</dbReference>
<evidence type="ECO:0000256" key="1">
    <source>
        <dbReference type="SAM" id="MobiDB-lite"/>
    </source>
</evidence>
<proteinExistence type="predicted"/>
<feature type="compositionally biased region" description="Acidic residues" evidence="1">
    <location>
        <begin position="480"/>
        <end position="507"/>
    </location>
</feature>
<name>A0AA38LUT3_9TREE</name>
<keyword evidence="3" id="KW-1185">Reference proteome</keyword>
<feature type="region of interest" description="Disordered" evidence="1">
    <location>
        <begin position="462"/>
        <end position="511"/>
    </location>
</feature>